<name>A0AA89C1L8_PINIB</name>
<keyword evidence="2" id="KW-1185">Reference proteome</keyword>
<dbReference type="AlphaFoldDB" id="A0AA89C1L8"/>
<organism evidence="1 2">
    <name type="scientific">Pinctada imbricata</name>
    <name type="common">Atlantic pearl-oyster</name>
    <name type="synonym">Pinctada martensii</name>
    <dbReference type="NCBI Taxonomy" id="66713"/>
    <lineage>
        <taxon>Eukaryota</taxon>
        <taxon>Metazoa</taxon>
        <taxon>Spiralia</taxon>
        <taxon>Lophotrochozoa</taxon>
        <taxon>Mollusca</taxon>
        <taxon>Bivalvia</taxon>
        <taxon>Autobranchia</taxon>
        <taxon>Pteriomorphia</taxon>
        <taxon>Pterioida</taxon>
        <taxon>Pterioidea</taxon>
        <taxon>Pteriidae</taxon>
        <taxon>Pinctada</taxon>
    </lineage>
</organism>
<proteinExistence type="predicted"/>
<gene>
    <name evidence="1" type="ORF">FSP39_017024</name>
</gene>
<dbReference type="EMBL" id="VSWD01000007">
    <property type="protein sequence ID" value="KAK3098187.1"/>
    <property type="molecule type" value="Genomic_DNA"/>
</dbReference>
<comment type="caution">
    <text evidence="1">The sequence shown here is derived from an EMBL/GenBank/DDBJ whole genome shotgun (WGS) entry which is preliminary data.</text>
</comment>
<dbReference type="Proteomes" id="UP001186944">
    <property type="component" value="Unassembled WGS sequence"/>
</dbReference>
<reference evidence="1" key="1">
    <citation type="submission" date="2019-08" db="EMBL/GenBank/DDBJ databases">
        <title>The improved chromosome-level genome for the pearl oyster Pinctada fucata martensii using PacBio sequencing and Hi-C.</title>
        <authorList>
            <person name="Zheng Z."/>
        </authorList>
    </citation>
    <scope>NUCLEOTIDE SEQUENCE</scope>
    <source>
        <strain evidence="1">ZZ-2019</strain>
        <tissue evidence="1">Adductor muscle</tissue>
    </source>
</reference>
<evidence type="ECO:0000313" key="1">
    <source>
        <dbReference type="EMBL" id="KAK3098187.1"/>
    </source>
</evidence>
<sequence>MSADTLCKSLFLVRQLHAREQRGSQVTIAAKEEDDTVFRPRRMSMFEVCVTFNEPPKIVRKPSYSVYNAYGKSRNDVIFTLSVNDTFGKGKPIWKGKEFLEGRGYGGQPIQHMVLKKKLKKNELTYTYMQIEAQNILDQIRTVNDSK</sequence>
<protein>
    <submittedName>
        <fullName evidence="1">Uncharacterized protein</fullName>
    </submittedName>
</protein>
<evidence type="ECO:0000313" key="2">
    <source>
        <dbReference type="Proteomes" id="UP001186944"/>
    </source>
</evidence>
<accession>A0AA89C1L8</accession>